<keyword evidence="6" id="KW-0472">Membrane</keyword>
<keyword evidence="7" id="KW-0325">Glycoprotein</keyword>
<protein>
    <submittedName>
        <fullName evidence="12">Variant surface glycoprotein 1125.5777</fullName>
    </submittedName>
</protein>
<evidence type="ECO:0000256" key="7">
    <source>
        <dbReference type="ARBA" id="ARBA00023180"/>
    </source>
</evidence>
<keyword evidence="4" id="KW-0336">GPI-anchor</keyword>
<evidence type="ECO:0000256" key="8">
    <source>
        <dbReference type="ARBA" id="ARBA00023288"/>
    </source>
</evidence>
<evidence type="ECO:0000259" key="11">
    <source>
        <dbReference type="Pfam" id="PF13206"/>
    </source>
</evidence>
<feature type="compositionally biased region" description="Basic and acidic residues" evidence="9">
    <location>
        <begin position="240"/>
        <end position="251"/>
    </location>
</feature>
<dbReference type="Pfam" id="PF13206">
    <property type="entry name" value="VSG_B"/>
    <property type="match status" value="1"/>
</dbReference>
<dbReference type="InterPro" id="IPR019609">
    <property type="entry name" value="Variant_surf_glycoprt_trypan_C"/>
</dbReference>
<feature type="region of interest" description="Disordered" evidence="9">
    <location>
        <begin position="184"/>
        <end position="251"/>
    </location>
</feature>
<dbReference type="InterPro" id="IPR025932">
    <property type="entry name" value="Trypano_VSG_B_N_dom"/>
</dbReference>
<dbReference type="GO" id="GO:0005886">
    <property type="term" value="C:plasma membrane"/>
    <property type="evidence" value="ECO:0007669"/>
    <property type="project" value="UniProtKB-SubCell"/>
</dbReference>
<evidence type="ECO:0000256" key="4">
    <source>
        <dbReference type="ARBA" id="ARBA00022622"/>
    </source>
</evidence>
<evidence type="ECO:0000259" key="10">
    <source>
        <dbReference type="Pfam" id="PF10659"/>
    </source>
</evidence>
<feature type="region of interest" description="Disordered" evidence="9">
    <location>
        <begin position="1"/>
        <end position="20"/>
    </location>
</feature>
<dbReference type="VEuPathDB" id="TriTrypDB:Tb427_000140600"/>
<evidence type="ECO:0000256" key="2">
    <source>
        <dbReference type="ARBA" id="ARBA00004609"/>
    </source>
</evidence>
<feature type="domain" description="Trypanosome variant surface glycoprotein C-terminal" evidence="10">
    <location>
        <begin position="164"/>
        <end position="232"/>
    </location>
</feature>
<proteinExistence type="predicted"/>
<reference evidence="12" key="1">
    <citation type="submission" date="2016-08" db="EMBL/GenBank/DDBJ databases">
        <title>VSG repertoire of Trypanosoma brucei EATRO 1125.</title>
        <authorList>
            <person name="Cross G.A."/>
        </authorList>
    </citation>
    <scope>NUCLEOTIDE SEQUENCE</scope>
    <source>
        <strain evidence="12">EATRO 1125</strain>
    </source>
</reference>
<sequence>MQGKATNSLENGGNLQGGAMTELLSNCPTEMGATQPTDELRTAVAAFQSMVGQGNGVDGAVVYGGALTTACTNEALSCVDYQESFKKDGKGFAGIEWLAKVKQALEMQTTYDKHKQQVAATKTKIQRAAQAAIELYKASEMPKEDGVTTKTFPTASPTSAERSCGNHITNTTCTDNNCKWEGTAEDKGTCKPKSGEEQRSAAAGTEGAAKEGPAATGCTGHKDKPLAKMTKQATSKIVHGGREKIMRKTRT</sequence>
<dbReference type="AlphaFoldDB" id="A0A1J0RDJ0"/>
<feature type="compositionally biased region" description="Polar residues" evidence="9">
    <location>
        <begin position="1"/>
        <end position="13"/>
    </location>
</feature>
<feature type="compositionally biased region" description="Polar residues" evidence="9">
    <location>
        <begin position="148"/>
        <end position="163"/>
    </location>
</feature>
<organism evidence="12">
    <name type="scientific">Trypanosoma brucei</name>
    <dbReference type="NCBI Taxonomy" id="5691"/>
    <lineage>
        <taxon>Eukaryota</taxon>
        <taxon>Discoba</taxon>
        <taxon>Euglenozoa</taxon>
        <taxon>Kinetoplastea</taxon>
        <taxon>Metakinetoplastina</taxon>
        <taxon>Trypanosomatida</taxon>
        <taxon>Trypanosomatidae</taxon>
        <taxon>Trypanosoma</taxon>
    </lineage>
</organism>
<evidence type="ECO:0000256" key="1">
    <source>
        <dbReference type="ARBA" id="ARBA00002523"/>
    </source>
</evidence>
<comment type="function">
    <text evidence="1">VSG forms a coat on the surface of the parasite. The trypanosome evades the immune response of the host by expressing a series of antigenically distinct VSGs from an estimated 1000 VSG genes.</text>
</comment>
<dbReference type="GO" id="GO:0098552">
    <property type="term" value="C:side of membrane"/>
    <property type="evidence" value="ECO:0007669"/>
    <property type="project" value="UniProtKB-KW"/>
</dbReference>
<keyword evidence="8" id="KW-0449">Lipoprotein</keyword>
<evidence type="ECO:0000256" key="6">
    <source>
        <dbReference type="ARBA" id="ARBA00023136"/>
    </source>
</evidence>
<name>A0A1J0RDJ0_9TRYP</name>
<keyword evidence="5" id="KW-0732">Signal</keyword>
<keyword evidence="3" id="KW-1003">Cell membrane</keyword>
<evidence type="ECO:0000256" key="5">
    <source>
        <dbReference type="ARBA" id="ARBA00022729"/>
    </source>
</evidence>
<dbReference type="Pfam" id="PF10659">
    <property type="entry name" value="Trypan_glycop_C"/>
    <property type="match status" value="1"/>
</dbReference>
<evidence type="ECO:0000256" key="3">
    <source>
        <dbReference type="ARBA" id="ARBA00022475"/>
    </source>
</evidence>
<feature type="region of interest" description="Disordered" evidence="9">
    <location>
        <begin position="144"/>
        <end position="163"/>
    </location>
</feature>
<feature type="domain" description="Trypanosome variant surface glycoprotein B-type N-terminal" evidence="11">
    <location>
        <begin position="19"/>
        <end position="126"/>
    </location>
</feature>
<evidence type="ECO:0000313" key="12">
    <source>
        <dbReference type="EMBL" id="APD75802.1"/>
    </source>
</evidence>
<evidence type="ECO:0000256" key="9">
    <source>
        <dbReference type="SAM" id="MobiDB-lite"/>
    </source>
</evidence>
<dbReference type="EMBL" id="KX701846">
    <property type="protein sequence ID" value="APD75802.1"/>
    <property type="molecule type" value="Genomic_DNA"/>
</dbReference>
<accession>A0A1J0RDJ0</accession>
<feature type="compositionally biased region" description="Low complexity" evidence="9">
    <location>
        <begin position="201"/>
        <end position="217"/>
    </location>
</feature>
<feature type="compositionally biased region" description="Basic and acidic residues" evidence="9">
    <location>
        <begin position="184"/>
        <end position="199"/>
    </location>
</feature>
<comment type="subcellular location">
    <subcellularLocation>
        <location evidence="2">Cell membrane</location>
        <topology evidence="2">Lipid-anchor</topology>
        <topology evidence="2">GPI-anchor</topology>
    </subcellularLocation>
</comment>